<keyword evidence="2" id="KW-0472">Membrane</keyword>
<dbReference type="GO" id="GO:0006801">
    <property type="term" value="P:superoxide metabolic process"/>
    <property type="evidence" value="ECO:0007669"/>
    <property type="project" value="InterPro"/>
</dbReference>
<dbReference type="OrthoDB" id="46161at2759"/>
<dbReference type="GO" id="GO:0046872">
    <property type="term" value="F:metal ion binding"/>
    <property type="evidence" value="ECO:0007669"/>
    <property type="project" value="InterPro"/>
</dbReference>
<proteinExistence type="predicted"/>
<reference evidence="3 4" key="1">
    <citation type="journal article" date="2012" name="Genome Biol.">
        <title>Genome and low-iron response of an oceanic diatom adapted to chronic iron limitation.</title>
        <authorList>
            <person name="Lommer M."/>
            <person name="Specht M."/>
            <person name="Roy A.S."/>
            <person name="Kraemer L."/>
            <person name="Andreson R."/>
            <person name="Gutowska M.A."/>
            <person name="Wolf J."/>
            <person name="Bergner S.V."/>
            <person name="Schilhabel M.B."/>
            <person name="Klostermeier U.C."/>
            <person name="Beiko R.G."/>
            <person name="Rosenstiel P."/>
            <person name="Hippler M."/>
            <person name="Laroche J."/>
        </authorList>
    </citation>
    <scope>NUCLEOTIDE SEQUENCE [LARGE SCALE GENOMIC DNA]</scope>
    <source>
        <strain evidence="3 4">CCMP1005</strain>
    </source>
</reference>
<evidence type="ECO:0008006" key="5">
    <source>
        <dbReference type="Google" id="ProtNLM"/>
    </source>
</evidence>
<organism evidence="3 4">
    <name type="scientific">Thalassiosira oceanica</name>
    <name type="common">Marine diatom</name>
    <dbReference type="NCBI Taxonomy" id="159749"/>
    <lineage>
        <taxon>Eukaryota</taxon>
        <taxon>Sar</taxon>
        <taxon>Stramenopiles</taxon>
        <taxon>Ochrophyta</taxon>
        <taxon>Bacillariophyta</taxon>
        <taxon>Coscinodiscophyceae</taxon>
        <taxon>Thalassiosirophycidae</taxon>
        <taxon>Thalassiosirales</taxon>
        <taxon>Thalassiosiraceae</taxon>
        <taxon>Thalassiosira</taxon>
    </lineage>
</organism>
<protein>
    <recommendedName>
        <fullName evidence="5">Superoxide dismutase copper/zinc binding domain-containing protein</fullName>
    </recommendedName>
</protein>
<evidence type="ECO:0000256" key="2">
    <source>
        <dbReference type="SAM" id="Phobius"/>
    </source>
</evidence>
<dbReference type="EMBL" id="AGNL01045188">
    <property type="protein sequence ID" value="EJK49035.1"/>
    <property type="molecule type" value="Genomic_DNA"/>
</dbReference>
<comment type="caution">
    <text evidence="3">The sequence shown here is derived from an EMBL/GenBank/DDBJ whole genome shotgun (WGS) entry which is preliminary data.</text>
</comment>
<sequence length="495" mass="53087">MRAYEAIITPFADGDGNGSGISASNHSAFGTVAVLAIEKGSKGAIFFGGALSNLKPNLDGETDDCSAKNACGVHLHSGRSCADVMSQEGHYFDTSMFEMYEDPWAKEKYSSDDNGDAVFDGIVNIGHSYARDLDGRAFVVHADDGSRIGCGTLAEVPLLVSSLSGFKQEGEVFAVESGEDTVCFVGTASGLTPNAECKPDDVPNSCGVHVHEGSGCENKAAQGNHWYNPSSFDEDPWRSVGYESTDEIGKAVFSRCVKTGYPSSMSVQSKAFIVHEFDGSRAICGKLELYSEKGNARKVAMLSAVCMALLCIAVGYLKLCRKERQERSHDNTTDLELTQDSVKYRDDDPMEKSIEHWSWGLHNNWPAAHCSSRPVGGLQSDLAPPSSCPGVRTVVTVPQVTNPPRRFYLWSSQFLGSRFLHENLDSNLPERQYDKKGTVEQAAAGPGAAGRSTDSGGPHFVVTDDDSSLGTTGSPAALLRNYLWGLLMSTVGLGA</sequence>
<dbReference type="Proteomes" id="UP000266841">
    <property type="component" value="Unassembled WGS sequence"/>
</dbReference>
<evidence type="ECO:0000313" key="4">
    <source>
        <dbReference type="Proteomes" id="UP000266841"/>
    </source>
</evidence>
<evidence type="ECO:0000256" key="1">
    <source>
        <dbReference type="SAM" id="MobiDB-lite"/>
    </source>
</evidence>
<accession>K0R7T7</accession>
<feature type="transmembrane region" description="Helical" evidence="2">
    <location>
        <begin position="299"/>
        <end position="317"/>
    </location>
</feature>
<dbReference type="InterPro" id="IPR036423">
    <property type="entry name" value="SOD-like_Cu/Zn_dom_sf"/>
</dbReference>
<dbReference type="eggNOG" id="ENOG502S983">
    <property type="taxonomic scope" value="Eukaryota"/>
</dbReference>
<keyword evidence="2" id="KW-0812">Transmembrane</keyword>
<evidence type="ECO:0000313" key="3">
    <source>
        <dbReference type="EMBL" id="EJK49035.1"/>
    </source>
</evidence>
<feature type="region of interest" description="Disordered" evidence="1">
    <location>
        <begin position="431"/>
        <end position="470"/>
    </location>
</feature>
<dbReference type="SUPFAM" id="SSF49329">
    <property type="entry name" value="Cu,Zn superoxide dismutase-like"/>
    <property type="match status" value="2"/>
</dbReference>
<name>K0R7T7_THAOC</name>
<keyword evidence="2" id="KW-1133">Transmembrane helix</keyword>
<dbReference type="AlphaFoldDB" id="K0R7T7"/>
<gene>
    <name evidence="3" type="ORF">THAOC_32125</name>
</gene>
<keyword evidence="4" id="KW-1185">Reference proteome</keyword>